<dbReference type="VEuPathDB" id="FungiDB:sscle_02g017420"/>
<evidence type="ECO:0000313" key="3">
    <source>
        <dbReference type="Proteomes" id="UP000177798"/>
    </source>
</evidence>
<organism evidence="2 3">
    <name type="scientific">Sclerotinia sclerotiorum (strain ATCC 18683 / 1980 / Ss-1)</name>
    <name type="common">White mold</name>
    <name type="synonym">Whetzelinia sclerotiorum</name>
    <dbReference type="NCBI Taxonomy" id="665079"/>
    <lineage>
        <taxon>Eukaryota</taxon>
        <taxon>Fungi</taxon>
        <taxon>Dikarya</taxon>
        <taxon>Ascomycota</taxon>
        <taxon>Pezizomycotina</taxon>
        <taxon>Leotiomycetes</taxon>
        <taxon>Helotiales</taxon>
        <taxon>Sclerotiniaceae</taxon>
        <taxon>Sclerotinia</taxon>
    </lineage>
</organism>
<proteinExistence type="predicted"/>
<sequence>MGLFRHKDKTRPEPPPVAPPIPSEEENRVLNNRNNDSFRSSNISSADTRINQNSNQNPGTTTTTTTTTTTIHNDGTTQTHTHPYDPSIDPPPASSTTYPSNEPPLLANETSQQPQTSIPSEGEPSLRRNSTGGGRIIPERSPLRNSNPVPPLMLDQTTDPQTPNLANATSTSSNPQTIPQSNQNIHNQNPTTETTPTNPPRMPINEQQTPSSPTKSNVNFSRPGGKRENIVNAARGIHGAGEALRGSVNSAIAEGFGDQKDLEQNQVVKAQGMRDFTNSGFREKAGNRLRRRSRGITNENRVGVVGERV</sequence>
<dbReference type="PANTHER" id="PTHR39606:SF1">
    <property type="entry name" value="CELL SURFACE PROTEIN"/>
    <property type="match status" value="1"/>
</dbReference>
<feature type="compositionally biased region" description="Polar residues" evidence="1">
    <location>
        <begin position="205"/>
        <end position="220"/>
    </location>
</feature>
<dbReference type="RefSeq" id="XP_001594545.1">
    <property type="nucleotide sequence ID" value="XM_001594495.1"/>
</dbReference>
<feature type="compositionally biased region" description="Polar residues" evidence="1">
    <location>
        <begin position="108"/>
        <end position="119"/>
    </location>
</feature>
<feature type="compositionally biased region" description="Polar residues" evidence="1">
    <location>
        <begin position="155"/>
        <end position="189"/>
    </location>
</feature>
<dbReference type="PANTHER" id="PTHR39606">
    <property type="entry name" value="SURFACE PROTEIN, PUTATIVE-RELATED"/>
    <property type="match status" value="1"/>
</dbReference>
<protein>
    <submittedName>
        <fullName evidence="2">Uncharacterized protein</fullName>
    </submittedName>
</protein>
<feature type="region of interest" description="Disordered" evidence="1">
    <location>
        <begin position="1"/>
        <end position="226"/>
    </location>
</feature>
<name>A0A1D9PWQ0_SCLS1</name>
<dbReference type="KEGG" id="ssl:SS1G_04352"/>
<evidence type="ECO:0000313" key="2">
    <source>
        <dbReference type="EMBL" id="APA06972.1"/>
    </source>
</evidence>
<dbReference type="OrthoDB" id="2590867at2759"/>
<feature type="compositionally biased region" description="Pro residues" evidence="1">
    <location>
        <begin position="13"/>
        <end position="22"/>
    </location>
</feature>
<reference evidence="3" key="1">
    <citation type="journal article" date="2017" name="Genome Biol. Evol.">
        <title>The complete genome sequence of the phytopathogenic fungus Sclerotinia sclerotiorum reveals insights into the genome architecture of broad host range pathogens.</title>
        <authorList>
            <person name="Derbyshire M."/>
            <person name="Denton-Giles M."/>
            <person name="Hegedus D."/>
            <person name="Seifbarghy S."/>
            <person name="Rollins J."/>
            <person name="van Kan J."/>
            <person name="Seidl M.F."/>
            <person name="Faino L."/>
            <person name="Mbengue M."/>
            <person name="Navaud O."/>
            <person name="Raffaele S."/>
            <person name="Hammond-Kosack K."/>
            <person name="Heard S."/>
            <person name="Oliver R."/>
        </authorList>
    </citation>
    <scope>NUCLEOTIDE SEQUENCE [LARGE SCALE GENOMIC DNA]</scope>
    <source>
        <strain evidence="3">ATCC 18683 / 1980 / Ss-1</strain>
    </source>
</reference>
<evidence type="ECO:0000256" key="1">
    <source>
        <dbReference type="SAM" id="MobiDB-lite"/>
    </source>
</evidence>
<accession>A0A1D9PWQ0</accession>
<dbReference type="AlphaFoldDB" id="A0A1D9PWQ0"/>
<gene>
    <name evidence="2" type="ORF">sscle_02g017420</name>
</gene>
<feature type="compositionally biased region" description="Polar residues" evidence="1">
    <location>
        <begin position="46"/>
        <end position="59"/>
    </location>
</feature>
<dbReference type="OMA" id="NSGFREK"/>
<dbReference type="Proteomes" id="UP000177798">
    <property type="component" value="Chromosome 2"/>
</dbReference>
<feature type="compositionally biased region" description="Low complexity" evidence="1">
    <location>
        <begin position="60"/>
        <end position="81"/>
    </location>
</feature>
<feature type="compositionally biased region" description="Low complexity" evidence="1">
    <location>
        <begin position="29"/>
        <end position="45"/>
    </location>
</feature>
<dbReference type="EMBL" id="CP017815">
    <property type="protein sequence ID" value="APA06972.1"/>
    <property type="molecule type" value="Genomic_DNA"/>
</dbReference>